<accession>A0A1B0DBM5</accession>
<evidence type="ECO:0000313" key="3">
    <source>
        <dbReference type="Proteomes" id="UP000092462"/>
    </source>
</evidence>
<dbReference type="GO" id="GO:0009306">
    <property type="term" value="P:protein secretion"/>
    <property type="evidence" value="ECO:0007669"/>
    <property type="project" value="TreeGrafter"/>
</dbReference>
<dbReference type="PANTHER" id="PTHR10261">
    <property type="entry name" value="COATOMER SUBUNIT GAMMA"/>
    <property type="match status" value="1"/>
</dbReference>
<dbReference type="InterPro" id="IPR013040">
    <property type="entry name" value="Coatomer_gsu_app_Ig-like_dom"/>
</dbReference>
<dbReference type="InterPro" id="IPR017106">
    <property type="entry name" value="Coatomer_gsu"/>
</dbReference>
<reference evidence="2" key="1">
    <citation type="submission" date="2022-08" db="UniProtKB">
        <authorList>
            <consortium name="EnsemblMetazoa"/>
        </authorList>
    </citation>
    <scope>IDENTIFICATION</scope>
    <source>
        <strain evidence="2">Israel</strain>
    </source>
</reference>
<dbReference type="GO" id="GO:0005793">
    <property type="term" value="C:endoplasmic reticulum-Golgi intermediate compartment"/>
    <property type="evidence" value="ECO:0007669"/>
    <property type="project" value="TreeGrafter"/>
</dbReference>
<dbReference type="GO" id="GO:0005783">
    <property type="term" value="C:endoplasmic reticulum"/>
    <property type="evidence" value="ECO:0007669"/>
    <property type="project" value="TreeGrafter"/>
</dbReference>
<dbReference type="GO" id="GO:0030126">
    <property type="term" value="C:COPI vesicle coat"/>
    <property type="evidence" value="ECO:0007669"/>
    <property type="project" value="InterPro"/>
</dbReference>
<dbReference type="PANTHER" id="PTHR10261:SF0">
    <property type="entry name" value="COATOMER SUBUNIT GAMMA-2"/>
    <property type="match status" value="1"/>
</dbReference>
<dbReference type="VEuPathDB" id="VectorBase:PPAPM1_004410"/>
<dbReference type="GO" id="GO:0005198">
    <property type="term" value="F:structural molecule activity"/>
    <property type="evidence" value="ECO:0007669"/>
    <property type="project" value="InterPro"/>
</dbReference>
<dbReference type="GO" id="GO:0072384">
    <property type="term" value="P:organelle transport along microtubule"/>
    <property type="evidence" value="ECO:0007669"/>
    <property type="project" value="TreeGrafter"/>
</dbReference>
<organism evidence="2 3">
    <name type="scientific">Phlebotomus papatasi</name>
    <name type="common">Sandfly</name>
    <dbReference type="NCBI Taxonomy" id="29031"/>
    <lineage>
        <taxon>Eukaryota</taxon>
        <taxon>Metazoa</taxon>
        <taxon>Ecdysozoa</taxon>
        <taxon>Arthropoda</taxon>
        <taxon>Hexapoda</taxon>
        <taxon>Insecta</taxon>
        <taxon>Pterygota</taxon>
        <taxon>Neoptera</taxon>
        <taxon>Endopterygota</taxon>
        <taxon>Diptera</taxon>
        <taxon>Nematocera</taxon>
        <taxon>Psychodoidea</taxon>
        <taxon>Psychodidae</taxon>
        <taxon>Phlebotomus</taxon>
        <taxon>Phlebotomus</taxon>
    </lineage>
</organism>
<name>A0A1B0DBM5_PHLPP</name>
<dbReference type="GO" id="GO:0006886">
    <property type="term" value="P:intracellular protein transport"/>
    <property type="evidence" value="ECO:0007669"/>
    <property type="project" value="InterPro"/>
</dbReference>
<dbReference type="EnsemblMetazoa" id="PPAI005214-RA">
    <property type="protein sequence ID" value="PPAI005214-PA"/>
    <property type="gene ID" value="PPAI005214"/>
</dbReference>
<dbReference type="Gene3D" id="2.60.40.1480">
    <property type="entry name" value="Coatomer, gamma subunit, appendage domain"/>
    <property type="match status" value="1"/>
</dbReference>
<protein>
    <recommendedName>
        <fullName evidence="1">Coatomer gamma subunit appendage Ig-like subdomain domain-containing protein</fullName>
    </recommendedName>
</protein>
<dbReference type="Proteomes" id="UP000092462">
    <property type="component" value="Unassembled WGS sequence"/>
</dbReference>
<sequence length="137" mass="15281">FDCVNTLSDQLLENVRVDLVLPEGFIARAVIPCTKLPYSEVGSTYVIVEFPNDVPSSVATLCATLKFIVKDCDPATGQPDSHEGYDDEYILEDLEITLADQWSITTQMNNVHEPIYADNAQRRGELKNILVINGDNY</sequence>
<evidence type="ECO:0000259" key="1">
    <source>
        <dbReference type="Pfam" id="PF08752"/>
    </source>
</evidence>
<proteinExistence type="predicted"/>
<dbReference type="GO" id="GO:0000139">
    <property type="term" value="C:Golgi membrane"/>
    <property type="evidence" value="ECO:0007669"/>
    <property type="project" value="TreeGrafter"/>
</dbReference>
<dbReference type="GO" id="GO:0006891">
    <property type="term" value="P:intra-Golgi vesicle-mediated transport"/>
    <property type="evidence" value="ECO:0007669"/>
    <property type="project" value="TreeGrafter"/>
</dbReference>
<dbReference type="InterPro" id="IPR037067">
    <property type="entry name" value="Coatomer_gsu_app_sf"/>
</dbReference>
<feature type="domain" description="Coatomer gamma subunit appendage Ig-like subdomain" evidence="1">
    <location>
        <begin position="1"/>
        <end position="97"/>
    </location>
</feature>
<keyword evidence="3" id="KW-1185">Reference proteome</keyword>
<dbReference type="Pfam" id="PF08752">
    <property type="entry name" value="COP-gamma_platf"/>
    <property type="match status" value="1"/>
</dbReference>
<dbReference type="VEuPathDB" id="VectorBase:PPAI005214"/>
<dbReference type="GO" id="GO:0006888">
    <property type="term" value="P:endoplasmic reticulum to Golgi vesicle-mediated transport"/>
    <property type="evidence" value="ECO:0007669"/>
    <property type="project" value="TreeGrafter"/>
</dbReference>
<dbReference type="EMBL" id="AJVK01030109">
    <property type="status" value="NOT_ANNOTATED_CDS"/>
    <property type="molecule type" value="Genomic_DNA"/>
</dbReference>
<dbReference type="AlphaFoldDB" id="A0A1B0DBM5"/>
<dbReference type="SUPFAM" id="SSF49348">
    <property type="entry name" value="Clathrin adaptor appendage domain"/>
    <property type="match status" value="1"/>
</dbReference>
<dbReference type="InterPro" id="IPR013041">
    <property type="entry name" value="Clathrin_app_Ig-like_sf"/>
</dbReference>
<evidence type="ECO:0000313" key="2">
    <source>
        <dbReference type="EnsemblMetazoa" id="PPAI005214-PA"/>
    </source>
</evidence>